<feature type="compositionally biased region" description="Basic and acidic residues" evidence="1">
    <location>
        <begin position="54"/>
        <end position="75"/>
    </location>
</feature>
<dbReference type="HOGENOM" id="CLU_193958_0_0_1"/>
<accession>A0A0D2D2J4</accession>
<feature type="compositionally biased region" description="Basic and acidic residues" evidence="1">
    <location>
        <begin position="1"/>
        <end position="20"/>
    </location>
</feature>
<feature type="region of interest" description="Disordered" evidence="1">
    <location>
        <begin position="1"/>
        <end position="75"/>
    </location>
</feature>
<evidence type="ECO:0000256" key="1">
    <source>
        <dbReference type="SAM" id="MobiDB-lite"/>
    </source>
</evidence>
<feature type="compositionally biased region" description="Polar residues" evidence="1">
    <location>
        <begin position="21"/>
        <end position="31"/>
    </location>
</feature>
<protein>
    <submittedName>
        <fullName evidence="2">Uncharacterized protein</fullName>
    </submittedName>
</protein>
<dbReference type="Proteomes" id="UP000054266">
    <property type="component" value="Unassembled WGS sequence"/>
</dbReference>
<organism evidence="2 3">
    <name type="scientific">Phialophora macrospora</name>
    <dbReference type="NCBI Taxonomy" id="1851006"/>
    <lineage>
        <taxon>Eukaryota</taxon>
        <taxon>Fungi</taxon>
        <taxon>Dikarya</taxon>
        <taxon>Ascomycota</taxon>
        <taxon>Pezizomycotina</taxon>
        <taxon>Eurotiomycetes</taxon>
        <taxon>Chaetothyriomycetidae</taxon>
        <taxon>Chaetothyriales</taxon>
        <taxon>Herpotrichiellaceae</taxon>
        <taxon>Phialophora</taxon>
    </lineage>
</organism>
<evidence type="ECO:0000313" key="2">
    <source>
        <dbReference type="EMBL" id="KIW71716.1"/>
    </source>
</evidence>
<gene>
    <name evidence="2" type="ORF">PV04_03851</name>
</gene>
<dbReference type="EMBL" id="KN846957">
    <property type="protein sequence ID" value="KIW71716.1"/>
    <property type="molecule type" value="Genomic_DNA"/>
</dbReference>
<evidence type="ECO:0000313" key="3">
    <source>
        <dbReference type="Proteomes" id="UP000054266"/>
    </source>
</evidence>
<reference evidence="2 3" key="1">
    <citation type="submission" date="2015-01" db="EMBL/GenBank/DDBJ databases">
        <title>The Genome Sequence of Capronia semiimmersa CBS27337.</title>
        <authorList>
            <consortium name="The Broad Institute Genomics Platform"/>
            <person name="Cuomo C."/>
            <person name="de Hoog S."/>
            <person name="Gorbushina A."/>
            <person name="Stielow B."/>
            <person name="Teixiera M."/>
            <person name="Abouelleil A."/>
            <person name="Chapman S.B."/>
            <person name="Priest M."/>
            <person name="Young S.K."/>
            <person name="Wortman J."/>
            <person name="Nusbaum C."/>
            <person name="Birren B."/>
        </authorList>
    </citation>
    <scope>NUCLEOTIDE SEQUENCE [LARGE SCALE GENOMIC DNA]</scope>
    <source>
        <strain evidence="2 3">CBS 27337</strain>
    </source>
</reference>
<keyword evidence="3" id="KW-1185">Reference proteome</keyword>
<name>A0A0D2D2J4_9EURO</name>
<sequence>MATSDKAQDSVFDKVAKESDNSTASSHPNHQGQHEQAHAYHHQSKGPQISDNMPEAKGKDELKAKAQEMNDHVSK</sequence>
<proteinExistence type="predicted"/>
<dbReference type="AlphaFoldDB" id="A0A0D2D2J4"/>